<dbReference type="EMBL" id="JABBCP010000001">
    <property type="protein sequence ID" value="NMF54818.1"/>
    <property type="molecule type" value="Genomic_DNA"/>
</dbReference>
<accession>A0A7X9UAD6</accession>
<keyword evidence="2" id="KW-1185">Reference proteome</keyword>
<comment type="caution">
    <text evidence="1">The sequence shown here is derived from an EMBL/GenBank/DDBJ whole genome shotgun (WGS) entry which is preliminary data.</text>
</comment>
<reference evidence="1 2" key="1">
    <citation type="submission" date="2020-04" db="EMBL/GenBank/DDBJ databases">
        <title>Collinsella sp. KGMB02528 nov., an anaerobic actinobacterium isolated from human feces.</title>
        <authorList>
            <person name="Han K.-I."/>
            <person name="Eom M.K."/>
            <person name="Kim J.-S."/>
            <person name="Lee K.C."/>
            <person name="Suh M.K."/>
            <person name="Park S.-H."/>
            <person name="Lee J.H."/>
            <person name="Kang S.W."/>
            <person name="Park J.-E."/>
            <person name="Oh B.S."/>
            <person name="Yu S.Y."/>
            <person name="Choi S.-H."/>
            <person name="Lee D.H."/>
            <person name="Yoon H."/>
            <person name="Kim B.-Y."/>
            <person name="Lee J.H."/>
            <person name="Lee J.-S."/>
        </authorList>
    </citation>
    <scope>NUCLEOTIDE SEQUENCE [LARGE SCALE GENOMIC DNA]</scope>
    <source>
        <strain evidence="1 2">KGMB02528</strain>
    </source>
</reference>
<evidence type="ECO:0000313" key="2">
    <source>
        <dbReference type="Proteomes" id="UP000546970"/>
    </source>
</evidence>
<sequence length="253" mass="26978">MLVADIQGKRIYRIPAPDKRLDKNGAPKEPKKLGRVHFPVFTPNGTRVVGFMIKLPDIVGMVKQPDKFVPLDALEMYEGVPCVVDAKENFDAPAAKRLGIDLDRCLIWTGMDVRTKSGKSVGYCAEAAFDSKTGEVDHFQLTGGMASSALLGDIQMPASYLKGYRDGAMIVADEVLDLSFSGGAAAHAAEASVAVSTKVKAGAKVLDDKGSVALDRGSKALGKQLGRTKGMFKSFAAEYKKAAGTPAKKKRAK</sequence>
<proteinExistence type="predicted"/>
<name>A0A7X9UAD6_9ACTN</name>
<dbReference type="RefSeq" id="WP_169276605.1">
    <property type="nucleotide sequence ID" value="NZ_JABBCP010000001.1"/>
</dbReference>
<protein>
    <submittedName>
        <fullName evidence="1">PRC-barrel domain containing protein</fullName>
    </submittedName>
</protein>
<evidence type="ECO:0000313" key="1">
    <source>
        <dbReference type="EMBL" id="NMF54818.1"/>
    </source>
</evidence>
<dbReference type="AlphaFoldDB" id="A0A7X9UAD6"/>
<organism evidence="1 2">
    <name type="scientific">Collinsella acetigenes</name>
    <dbReference type="NCBI Taxonomy" id="2713419"/>
    <lineage>
        <taxon>Bacteria</taxon>
        <taxon>Bacillati</taxon>
        <taxon>Actinomycetota</taxon>
        <taxon>Coriobacteriia</taxon>
        <taxon>Coriobacteriales</taxon>
        <taxon>Coriobacteriaceae</taxon>
        <taxon>Collinsella</taxon>
    </lineage>
</organism>
<gene>
    <name evidence="1" type="ORF">HF320_00485</name>
</gene>
<dbReference type="Proteomes" id="UP000546970">
    <property type="component" value="Unassembled WGS sequence"/>
</dbReference>